<sequence length="415" mass="46626">LQLERVQLFFPSSMPAADFVAAASAIAISQTVKKLELSLITQSLPQITIRLWWTWLAYALFSKRAHSSLECIEIVKVHHVTIADMEKFTQVLSAEHPEEKLFDSPHGESEEKLATLARGATIRWQFNYRGEPLPGFEPLLFPFSVPSVLTFSDDGVSEWVNVLIPGYGRGQVQRVNLQFRESSEVKANTRLKSLKIGFNNESNSITNGIPLLLTAVGHSLNRLTLDGRNLDIDICTILRSCPNLVELSLCGAVADVLLKFGNYCGLLQPFSEVDLDWNNVIALSQTLSNDNNPLAKCVHHLRVRPVSDAELNALLDMLKQNLTLKYVEITIPAQFQRHIENFRKFNLQPTHHTMKLSLKSKAAFISAVEENQTGSYQQRSPVSELSQELLCKIFTFAVSPVRRQVFVRSEHAYVG</sequence>
<dbReference type="OrthoDB" id="129639at2759"/>
<keyword evidence="2" id="KW-1185">Reference proteome</keyword>
<dbReference type="InterPro" id="IPR032675">
    <property type="entry name" value="LRR_dom_sf"/>
</dbReference>
<feature type="non-terminal residue" evidence="1">
    <location>
        <position position="1"/>
    </location>
</feature>
<organism evidence="1 2">
    <name type="scientific">Phytophthora megakarya</name>
    <dbReference type="NCBI Taxonomy" id="4795"/>
    <lineage>
        <taxon>Eukaryota</taxon>
        <taxon>Sar</taxon>
        <taxon>Stramenopiles</taxon>
        <taxon>Oomycota</taxon>
        <taxon>Peronosporomycetes</taxon>
        <taxon>Peronosporales</taxon>
        <taxon>Peronosporaceae</taxon>
        <taxon>Phytophthora</taxon>
    </lineage>
</organism>
<comment type="caution">
    <text evidence="1">The sequence shown here is derived from an EMBL/GenBank/DDBJ whole genome shotgun (WGS) entry which is preliminary data.</text>
</comment>
<accession>A0A225WNB7</accession>
<evidence type="ECO:0000313" key="2">
    <source>
        <dbReference type="Proteomes" id="UP000198211"/>
    </source>
</evidence>
<protein>
    <submittedName>
        <fullName evidence="1">Uncharacterized protein</fullName>
    </submittedName>
</protein>
<name>A0A225WNB7_9STRA</name>
<dbReference type="SUPFAM" id="SSF52047">
    <property type="entry name" value="RNI-like"/>
    <property type="match status" value="1"/>
</dbReference>
<reference evidence="2" key="1">
    <citation type="submission" date="2017-03" db="EMBL/GenBank/DDBJ databases">
        <title>Phytopthora megakarya and P. palmivora, two closely related causual agents of cacao black pod achieved similar genome size and gene model numbers by different mechanisms.</title>
        <authorList>
            <person name="Ali S."/>
            <person name="Shao J."/>
            <person name="Larry D.J."/>
            <person name="Kronmiller B."/>
            <person name="Shen D."/>
            <person name="Strem M.D."/>
            <person name="Melnick R.L."/>
            <person name="Guiltinan M.J."/>
            <person name="Tyler B.M."/>
            <person name="Meinhardt L.W."/>
            <person name="Bailey B.A."/>
        </authorList>
    </citation>
    <scope>NUCLEOTIDE SEQUENCE [LARGE SCALE GENOMIC DNA]</scope>
    <source>
        <strain evidence="2">zdho120</strain>
    </source>
</reference>
<dbReference type="AlphaFoldDB" id="A0A225WNB7"/>
<dbReference type="Gene3D" id="3.80.10.10">
    <property type="entry name" value="Ribonuclease Inhibitor"/>
    <property type="match status" value="1"/>
</dbReference>
<gene>
    <name evidence="1" type="ORF">PHMEG_0007399</name>
</gene>
<evidence type="ECO:0000313" key="1">
    <source>
        <dbReference type="EMBL" id="OWZ18497.1"/>
    </source>
</evidence>
<proteinExistence type="predicted"/>
<dbReference type="EMBL" id="NBNE01000579">
    <property type="protein sequence ID" value="OWZ18497.1"/>
    <property type="molecule type" value="Genomic_DNA"/>
</dbReference>
<dbReference type="Proteomes" id="UP000198211">
    <property type="component" value="Unassembled WGS sequence"/>
</dbReference>